<protein>
    <submittedName>
        <fullName evidence="1">Uncharacterized protein</fullName>
    </submittedName>
</protein>
<comment type="caution">
    <text evidence="1">The sequence shown here is derived from an EMBL/GenBank/DDBJ whole genome shotgun (WGS) entry which is preliminary data.</text>
</comment>
<organism evidence="1 2">
    <name type="scientific">Limosilactobacillus fermentum NB-22</name>
    <dbReference type="NCBI Taxonomy" id="1408443"/>
    <lineage>
        <taxon>Bacteria</taxon>
        <taxon>Bacillati</taxon>
        <taxon>Bacillota</taxon>
        <taxon>Bacilli</taxon>
        <taxon>Lactobacillales</taxon>
        <taxon>Lactobacillaceae</taxon>
        <taxon>Limosilactobacillus</taxon>
    </lineage>
</organism>
<reference evidence="1 2" key="2">
    <citation type="journal article" date="2015" name="Genome Announc.">
        <title>Draft Genome Sequence of Lactobacillus fermentum NB-22.</title>
        <authorList>
            <person name="Chaplin A.V."/>
            <person name="Shkoporov A.N."/>
            <person name="Efimov B.A."/>
            <person name="Pikina A.P."/>
            <person name="Borisova O.Y."/>
            <person name="Gladko I.A."/>
            <person name="Postnikova E.A."/>
            <person name="Lordkipanidze A.E."/>
            <person name="Kafarskaia L.I."/>
        </authorList>
    </citation>
    <scope>NUCLEOTIDE SEQUENCE [LARGE SCALE GENOMIC DNA]</scope>
    <source>
        <strain evidence="1 2">NB-22</strain>
    </source>
</reference>
<evidence type="ECO:0000313" key="1">
    <source>
        <dbReference type="EMBL" id="ESS00725.1"/>
    </source>
</evidence>
<reference evidence="2" key="1">
    <citation type="submission" date="2013-10" db="EMBL/GenBank/DDBJ databases">
        <title>Draft genome sequence of Lactobacillus fermentum NB-22.</title>
        <authorList>
            <person name="Chaplin A.V."/>
            <person name="Shkoporov A.N."/>
            <person name="Khokhlova E.V."/>
            <person name="Efimov B.A."/>
            <person name="Kafarskaia L.I."/>
        </authorList>
    </citation>
    <scope>NUCLEOTIDE SEQUENCE [LARGE SCALE GENOMIC DNA]</scope>
    <source>
        <strain evidence="2">NB-22</strain>
    </source>
</reference>
<name>A0A829LSN2_LIMFE</name>
<proteinExistence type="predicted"/>
<dbReference type="Proteomes" id="UP000018412">
    <property type="component" value="Unassembled WGS sequence"/>
</dbReference>
<dbReference type="AlphaFoldDB" id="A0A829LSN2"/>
<gene>
    <name evidence="1" type="ORF">NB22_08860</name>
</gene>
<sequence length="75" mass="8871">MLSISILRPKHKQQVTAKLFANYMKYYAFKPVKIDGFKKSLIRTYVRNRYSEHLDILLKKEQLKTIKNPLTASGR</sequence>
<dbReference type="EMBL" id="AYHA01000149">
    <property type="protein sequence ID" value="ESS00725.1"/>
    <property type="molecule type" value="Genomic_DNA"/>
</dbReference>
<accession>A0A829LSN2</accession>
<evidence type="ECO:0000313" key="2">
    <source>
        <dbReference type="Proteomes" id="UP000018412"/>
    </source>
</evidence>